<accession>A0A5S9MB87</accession>
<feature type="domain" description="Ribulose bisphosphate carboxylase large subunit C-terminal" evidence="3">
    <location>
        <begin position="1"/>
        <end position="176"/>
    </location>
</feature>
<dbReference type="InterPro" id="IPR036376">
    <property type="entry name" value="RuBisCO_lsu_C_sf"/>
</dbReference>
<keyword evidence="1" id="KW-0028">Amino-acid biosynthesis</keyword>
<keyword evidence="1" id="KW-0486">Methionine biosynthesis</keyword>
<keyword evidence="2" id="KW-0413">Isomerase</keyword>
<dbReference type="GO" id="GO:0016853">
    <property type="term" value="F:isomerase activity"/>
    <property type="evidence" value="ECO:0007669"/>
    <property type="project" value="UniProtKB-KW"/>
</dbReference>
<evidence type="ECO:0000256" key="2">
    <source>
        <dbReference type="ARBA" id="ARBA00023235"/>
    </source>
</evidence>
<dbReference type="PANTHER" id="PTHR42704:SF17">
    <property type="entry name" value="RIBULOSE BISPHOSPHATE CARBOXYLASE LARGE CHAIN"/>
    <property type="match status" value="1"/>
</dbReference>
<dbReference type="GO" id="GO:0000287">
    <property type="term" value="F:magnesium ion binding"/>
    <property type="evidence" value="ECO:0007669"/>
    <property type="project" value="InterPro"/>
</dbReference>
<reference evidence="4 5" key="1">
    <citation type="submission" date="2019-12" db="EMBL/GenBank/DDBJ databases">
        <title>Full genome sequence of a Bacillus safensis strain isolated from commercially available natto in Indonesia.</title>
        <authorList>
            <person name="Yoshida M."/>
            <person name="Uomi M."/>
            <person name="Waturangi D."/>
            <person name="Ekaputri J.J."/>
            <person name="Setiamarga D.H.E."/>
        </authorList>
    </citation>
    <scope>NUCLEOTIDE SEQUENCE [LARGE SCALE GENOMIC DNA]</scope>
    <source>
        <strain evidence="4 5">IDN1</strain>
    </source>
</reference>
<organism evidence="4 5">
    <name type="scientific">Bacillus safensis</name>
    <dbReference type="NCBI Taxonomy" id="561879"/>
    <lineage>
        <taxon>Bacteria</taxon>
        <taxon>Bacillati</taxon>
        <taxon>Bacillota</taxon>
        <taxon>Bacilli</taxon>
        <taxon>Bacillales</taxon>
        <taxon>Bacillaceae</taxon>
        <taxon>Bacillus</taxon>
    </lineage>
</organism>
<dbReference type="InterPro" id="IPR000685">
    <property type="entry name" value="RuBisCO_lsu_C"/>
</dbReference>
<sequence>MGGVDFIKDDEILFESPLAPFEERIKEGKAILKETYEETGHRTLYAVNLTGRTFDLKDRARKAAELGADALLFNVFAYGLDVMQSLAEDPDIPLPIMAHPAVSGALNPLLNMDSRILFFLGKLNRYAGADLSLFPSPYGSVALPKKDAIGIYEACVKEDTVQKHSLSRQQAFIQEWFQY</sequence>
<dbReference type="SUPFAM" id="SSF51649">
    <property type="entry name" value="RuBisCo, C-terminal domain"/>
    <property type="match status" value="1"/>
</dbReference>
<proteinExistence type="predicted"/>
<evidence type="ECO:0000313" key="5">
    <source>
        <dbReference type="Proteomes" id="UP000464658"/>
    </source>
</evidence>
<dbReference type="InterPro" id="IPR033966">
    <property type="entry name" value="RuBisCO"/>
</dbReference>
<protein>
    <recommendedName>
        <fullName evidence="3">Ribulose bisphosphate carboxylase large subunit C-terminal domain-containing protein</fullName>
    </recommendedName>
</protein>
<evidence type="ECO:0000313" key="4">
    <source>
        <dbReference type="EMBL" id="BBP88806.1"/>
    </source>
</evidence>
<dbReference type="Gene3D" id="3.20.20.110">
    <property type="entry name" value="Ribulose bisphosphate carboxylase, large subunit, C-terminal domain"/>
    <property type="match status" value="1"/>
</dbReference>
<dbReference type="PROSITE" id="PS00157">
    <property type="entry name" value="RUBISCO_LARGE"/>
    <property type="match status" value="1"/>
</dbReference>
<dbReference type="InterPro" id="IPR020878">
    <property type="entry name" value="RuBisCo_large_chain_AS"/>
</dbReference>
<evidence type="ECO:0000256" key="1">
    <source>
        <dbReference type="ARBA" id="ARBA00023167"/>
    </source>
</evidence>
<dbReference type="AlphaFoldDB" id="A0A5S9MB87"/>
<dbReference type="Proteomes" id="UP000464658">
    <property type="component" value="Chromosome"/>
</dbReference>
<dbReference type="PANTHER" id="PTHR42704">
    <property type="entry name" value="RIBULOSE BISPHOSPHATE CARBOXYLASE"/>
    <property type="match status" value="1"/>
</dbReference>
<evidence type="ECO:0000259" key="3">
    <source>
        <dbReference type="Pfam" id="PF00016"/>
    </source>
</evidence>
<dbReference type="GO" id="GO:0016984">
    <property type="term" value="F:ribulose-bisphosphate carboxylase activity"/>
    <property type="evidence" value="ECO:0007669"/>
    <property type="project" value="InterPro"/>
</dbReference>
<dbReference type="GO" id="GO:0009086">
    <property type="term" value="P:methionine biosynthetic process"/>
    <property type="evidence" value="ECO:0007669"/>
    <property type="project" value="UniProtKB-KW"/>
</dbReference>
<name>A0A5S9MB87_BACIA</name>
<dbReference type="GO" id="GO:0015977">
    <property type="term" value="P:carbon fixation"/>
    <property type="evidence" value="ECO:0007669"/>
    <property type="project" value="InterPro"/>
</dbReference>
<dbReference type="EMBL" id="AP021906">
    <property type="protein sequence ID" value="BBP88806.1"/>
    <property type="molecule type" value="Genomic_DNA"/>
</dbReference>
<gene>
    <name evidence="4" type="ORF">BsIDN1_24240</name>
</gene>
<dbReference type="Pfam" id="PF00016">
    <property type="entry name" value="RuBisCO_large"/>
    <property type="match status" value="1"/>
</dbReference>